<dbReference type="InterPro" id="IPR026816">
    <property type="entry name" value="Flavodoxin_dom"/>
</dbReference>
<reference evidence="2" key="2">
    <citation type="journal article" date="2021" name="PeerJ">
        <title>Extensive microbial diversity within the chicken gut microbiome revealed by metagenomics and culture.</title>
        <authorList>
            <person name="Gilroy R."/>
            <person name="Ravi A."/>
            <person name="Getino M."/>
            <person name="Pursley I."/>
            <person name="Horton D.L."/>
            <person name="Alikhan N.F."/>
            <person name="Baker D."/>
            <person name="Gharbi K."/>
            <person name="Hall N."/>
            <person name="Watson M."/>
            <person name="Adriaenssens E.M."/>
            <person name="Foster-Nyarko E."/>
            <person name="Jarju S."/>
            <person name="Secka A."/>
            <person name="Antonio M."/>
            <person name="Oren A."/>
            <person name="Chaudhuri R.R."/>
            <person name="La Ragione R."/>
            <person name="Hildebrand F."/>
            <person name="Pallen M.J."/>
        </authorList>
    </citation>
    <scope>NUCLEOTIDE SEQUENCE</scope>
    <source>
        <strain evidence="2">CHK33-4379</strain>
    </source>
</reference>
<organism evidence="2 3">
    <name type="scientific">Candidatus Faeciplasma pullistercoris</name>
    <dbReference type="NCBI Taxonomy" id="2840800"/>
    <lineage>
        <taxon>Bacteria</taxon>
        <taxon>Bacillati</taxon>
        <taxon>Bacillota</taxon>
        <taxon>Clostridia</taxon>
        <taxon>Eubacteriales</taxon>
        <taxon>Oscillospiraceae</taxon>
        <taxon>Oscillospiraceae incertae sedis</taxon>
        <taxon>Candidatus Faeciplasma</taxon>
    </lineage>
</organism>
<name>A0A9D1GUF0_9FIRM</name>
<proteinExistence type="predicted"/>
<dbReference type="Pfam" id="PF12724">
    <property type="entry name" value="Flavodoxin_5"/>
    <property type="match status" value="1"/>
</dbReference>
<sequence length="100" mass="10890">MKTTVVYGSRYGTAEKYARRLAQFLECEVVSANAFAGAHSDERVIFVGSLYAQRVTALKKTIKRIAPGASVCVVTVGLADPRDSKKCRKNHIVGQKSASR</sequence>
<dbReference type="Proteomes" id="UP000824136">
    <property type="component" value="Unassembled WGS sequence"/>
</dbReference>
<accession>A0A9D1GUF0</accession>
<dbReference type="SUPFAM" id="SSF52218">
    <property type="entry name" value="Flavoproteins"/>
    <property type="match status" value="1"/>
</dbReference>
<dbReference type="InterPro" id="IPR029039">
    <property type="entry name" value="Flavoprotein-like_sf"/>
</dbReference>
<protein>
    <recommendedName>
        <fullName evidence="1">Flavodoxin domain-containing protein</fullName>
    </recommendedName>
</protein>
<gene>
    <name evidence="2" type="ORF">IAC39_01935</name>
</gene>
<evidence type="ECO:0000259" key="1">
    <source>
        <dbReference type="Pfam" id="PF12724"/>
    </source>
</evidence>
<dbReference type="EMBL" id="DVLL01000009">
    <property type="protein sequence ID" value="HIT58470.1"/>
    <property type="molecule type" value="Genomic_DNA"/>
</dbReference>
<evidence type="ECO:0000313" key="3">
    <source>
        <dbReference type="Proteomes" id="UP000824136"/>
    </source>
</evidence>
<reference evidence="2" key="1">
    <citation type="submission" date="2020-10" db="EMBL/GenBank/DDBJ databases">
        <authorList>
            <person name="Gilroy R."/>
        </authorList>
    </citation>
    <scope>NUCLEOTIDE SEQUENCE</scope>
    <source>
        <strain evidence="2">CHK33-4379</strain>
    </source>
</reference>
<dbReference type="AlphaFoldDB" id="A0A9D1GUF0"/>
<feature type="domain" description="Flavodoxin" evidence="1">
    <location>
        <begin position="5"/>
        <end position="89"/>
    </location>
</feature>
<comment type="caution">
    <text evidence="2">The sequence shown here is derived from an EMBL/GenBank/DDBJ whole genome shotgun (WGS) entry which is preliminary data.</text>
</comment>
<evidence type="ECO:0000313" key="2">
    <source>
        <dbReference type="EMBL" id="HIT58470.1"/>
    </source>
</evidence>
<dbReference type="Gene3D" id="3.40.50.360">
    <property type="match status" value="1"/>
</dbReference>